<dbReference type="Gene3D" id="3.40.50.300">
    <property type="entry name" value="P-loop containing nucleotide triphosphate hydrolases"/>
    <property type="match status" value="1"/>
</dbReference>
<feature type="domain" description="Helicase ATP-binding" evidence="3">
    <location>
        <begin position="63"/>
        <end position="208"/>
    </location>
</feature>
<sequence>MLEGDAIFEDRKQTFEGSGINFYKYEAIAYNITGDTAVKSVNSFEELGLWPLVLDNLKKQQDALTPAMTAPATQEALILSPTRELAIQIRNEANMCANGSTVKTQVNYGGTAIFPQKQRLMKGCNILVATTGRLKQFISEKIVDVSEVRYFILDEADRMFDMGFMPDVDTVVESLPPKKERVSGMFSDTFSPDIQAAAKNILGDYIYIVIVVGGACADVK</sequence>
<evidence type="ECO:0000313" key="4">
    <source>
        <dbReference type="EMBL" id="CAL8077758.1"/>
    </source>
</evidence>
<keyword evidence="2" id="KW-0547">Nucleotide-binding</keyword>
<dbReference type="EMBL" id="CAXLJM020000013">
    <property type="protein sequence ID" value="CAL8077758.1"/>
    <property type="molecule type" value="Genomic_DNA"/>
</dbReference>
<keyword evidence="5" id="KW-1185">Reference proteome</keyword>
<dbReference type="Pfam" id="PF00270">
    <property type="entry name" value="DEAD"/>
    <property type="match status" value="1"/>
</dbReference>
<dbReference type="InterPro" id="IPR027417">
    <property type="entry name" value="P-loop_NTPase"/>
</dbReference>
<evidence type="ECO:0000259" key="3">
    <source>
        <dbReference type="PROSITE" id="PS51192"/>
    </source>
</evidence>
<keyword evidence="2" id="KW-0347">Helicase</keyword>
<dbReference type="SMART" id="SM00487">
    <property type="entry name" value="DEXDc"/>
    <property type="match status" value="1"/>
</dbReference>
<evidence type="ECO:0000313" key="5">
    <source>
        <dbReference type="Proteomes" id="UP001642540"/>
    </source>
</evidence>
<dbReference type="InterPro" id="IPR011545">
    <property type="entry name" value="DEAD/DEAH_box_helicase_dom"/>
</dbReference>
<dbReference type="InterPro" id="IPR000629">
    <property type="entry name" value="RNA-helicase_DEAD-box_CS"/>
</dbReference>
<name>A0ABP1PUF5_9HEXA</name>
<dbReference type="InterPro" id="IPR014001">
    <property type="entry name" value="Helicase_ATP-bd"/>
</dbReference>
<reference evidence="4 5" key="1">
    <citation type="submission" date="2024-08" db="EMBL/GenBank/DDBJ databases">
        <authorList>
            <person name="Cucini C."/>
            <person name="Frati F."/>
        </authorList>
    </citation>
    <scope>NUCLEOTIDE SEQUENCE [LARGE SCALE GENOMIC DNA]</scope>
</reference>
<protein>
    <recommendedName>
        <fullName evidence="3">Helicase ATP-binding domain-containing protein</fullName>
    </recommendedName>
</protein>
<gene>
    <name evidence="4" type="ORF">ODALV1_LOCUS3906</name>
</gene>
<dbReference type="PROSITE" id="PS51192">
    <property type="entry name" value="HELICASE_ATP_BIND_1"/>
    <property type="match status" value="1"/>
</dbReference>
<proteinExistence type="predicted"/>
<evidence type="ECO:0000256" key="2">
    <source>
        <dbReference type="ARBA" id="ARBA00022806"/>
    </source>
</evidence>
<dbReference type="PANTHER" id="PTHR47958">
    <property type="entry name" value="ATP-DEPENDENT RNA HELICASE DBP3"/>
    <property type="match status" value="1"/>
</dbReference>
<dbReference type="SUPFAM" id="SSF52540">
    <property type="entry name" value="P-loop containing nucleoside triphosphate hydrolases"/>
    <property type="match status" value="1"/>
</dbReference>
<keyword evidence="2" id="KW-0067">ATP-binding</keyword>
<organism evidence="4 5">
    <name type="scientific">Orchesella dallaii</name>
    <dbReference type="NCBI Taxonomy" id="48710"/>
    <lineage>
        <taxon>Eukaryota</taxon>
        <taxon>Metazoa</taxon>
        <taxon>Ecdysozoa</taxon>
        <taxon>Arthropoda</taxon>
        <taxon>Hexapoda</taxon>
        <taxon>Collembola</taxon>
        <taxon>Entomobryomorpha</taxon>
        <taxon>Entomobryoidea</taxon>
        <taxon>Orchesellidae</taxon>
        <taxon>Orchesellinae</taxon>
        <taxon>Orchesella</taxon>
    </lineage>
</organism>
<comment type="caution">
    <text evidence="4">The sequence shown here is derived from an EMBL/GenBank/DDBJ whole genome shotgun (WGS) entry which is preliminary data.</text>
</comment>
<keyword evidence="1" id="KW-0378">Hydrolase</keyword>
<dbReference type="PROSITE" id="PS00039">
    <property type="entry name" value="DEAD_ATP_HELICASE"/>
    <property type="match status" value="1"/>
</dbReference>
<accession>A0ABP1PUF5</accession>
<evidence type="ECO:0000256" key="1">
    <source>
        <dbReference type="ARBA" id="ARBA00022801"/>
    </source>
</evidence>
<dbReference type="Proteomes" id="UP001642540">
    <property type="component" value="Unassembled WGS sequence"/>
</dbReference>